<dbReference type="InterPro" id="IPR002645">
    <property type="entry name" value="STAS_dom"/>
</dbReference>
<dbReference type="CDD" id="cd07043">
    <property type="entry name" value="STAS_anti-anti-sigma_factors"/>
    <property type="match status" value="1"/>
</dbReference>
<proteinExistence type="predicted"/>
<evidence type="ECO:0000313" key="2">
    <source>
        <dbReference type="EMBL" id="ASV72800.1"/>
    </source>
</evidence>
<dbReference type="AlphaFoldDB" id="A0A286RA22"/>
<accession>A0A286RA22</accession>
<dbReference type="Gene3D" id="3.30.750.24">
    <property type="entry name" value="STAS domain"/>
    <property type="match status" value="1"/>
</dbReference>
<evidence type="ECO:0000259" key="1">
    <source>
        <dbReference type="PROSITE" id="PS50801"/>
    </source>
</evidence>
<dbReference type="KEGG" id="ttf:THTE_0198"/>
<dbReference type="Pfam" id="PF01740">
    <property type="entry name" value="STAS"/>
    <property type="match status" value="1"/>
</dbReference>
<feature type="domain" description="STAS" evidence="1">
    <location>
        <begin position="38"/>
        <end position="120"/>
    </location>
</feature>
<dbReference type="RefSeq" id="WP_095413619.1">
    <property type="nucleotide sequence ID" value="NZ_CP018477.1"/>
</dbReference>
<dbReference type="SUPFAM" id="SSF52091">
    <property type="entry name" value="SpoIIaa-like"/>
    <property type="match status" value="1"/>
</dbReference>
<sequence>MNAQTTLGWDLEVMRGEGWLIVRPVPRGEGTSELVPLADELCQLLERCLVNRVILCLDGIQLLNSFLIGQLVKLQRNLEARGGLVRLCHVSPNNRRALEVTGLIRRLPVYDDVETAVMAGFPRKPR</sequence>
<organism evidence="2 3">
    <name type="scientific">Thermogutta terrifontis</name>
    <dbReference type="NCBI Taxonomy" id="1331910"/>
    <lineage>
        <taxon>Bacteria</taxon>
        <taxon>Pseudomonadati</taxon>
        <taxon>Planctomycetota</taxon>
        <taxon>Planctomycetia</taxon>
        <taxon>Pirellulales</taxon>
        <taxon>Thermoguttaceae</taxon>
        <taxon>Thermogutta</taxon>
    </lineage>
</organism>
<protein>
    <recommendedName>
        <fullName evidence="1">STAS domain-containing protein</fullName>
    </recommendedName>
</protein>
<keyword evidence="3" id="KW-1185">Reference proteome</keyword>
<evidence type="ECO:0000313" key="3">
    <source>
        <dbReference type="Proteomes" id="UP000215086"/>
    </source>
</evidence>
<dbReference type="Proteomes" id="UP000215086">
    <property type="component" value="Chromosome"/>
</dbReference>
<dbReference type="OrthoDB" id="9793697at2"/>
<dbReference type="PROSITE" id="PS50801">
    <property type="entry name" value="STAS"/>
    <property type="match status" value="1"/>
</dbReference>
<dbReference type="EMBL" id="CP018477">
    <property type="protein sequence ID" value="ASV72800.1"/>
    <property type="molecule type" value="Genomic_DNA"/>
</dbReference>
<name>A0A286RA22_9BACT</name>
<dbReference type="InterPro" id="IPR036513">
    <property type="entry name" value="STAS_dom_sf"/>
</dbReference>
<gene>
    <name evidence="2" type="ORF">THTE_0198</name>
</gene>
<reference evidence="2 3" key="1">
    <citation type="journal article" name="Front. Microbiol.">
        <title>Sugar Metabolism of the First Thermophilic Planctomycete Thermogutta terrifontis: Comparative Genomic and Transcriptomic Approaches.</title>
        <authorList>
            <person name="Elcheninov A.G."/>
            <person name="Menzel P."/>
            <person name="Gudbergsdottir S.R."/>
            <person name="Slesarev A.I."/>
            <person name="Kadnikov V.V."/>
            <person name="Krogh A."/>
            <person name="Bonch-Osmolovskaya E.A."/>
            <person name="Peng X."/>
            <person name="Kublanov I.V."/>
        </authorList>
    </citation>
    <scope>NUCLEOTIDE SEQUENCE [LARGE SCALE GENOMIC DNA]</scope>
    <source>
        <strain evidence="2 3">R1</strain>
    </source>
</reference>